<feature type="region of interest" description="Disordered" evidence="10">
    <location>
        <begin position="1391"/>
        <end position="1461"/>
    </location>
</feature>
<organism evidence="12 13">
    <name type="scientific">Acanthoscelides obtectus</name>
    <name type="common">Bean weevil</name>
    <name type="synonym">Bruchus obtectus</name>
    <dbReference type="NCBI Taxonomy" id="200917"/>
    <lineage>
        <taxon>Eukaryota</taxon>
        <taxon>Metazoa</taxon>
        <taxon>Ecdysozoa</taxon>
        <taxon>Arthropoda</taxon>
        <taxon>Hexapoda</taxon>
        <taxon>Insecta</taxon>
        <taxon>Pterygota</taxon>
        <taxon>Neoptera</taxon>
        <taxon>Endopterygota</taxon>
        <taxon>Coleoptera</taxon>
        <taxon>Polyphaga</taxon>
        <taxon>Cucujiformia</taxon>
        <taxon>Chrysomeloidea</taxon>
        <taxon>Chrysomelidae</taxon>
        <taxon>Bruchinae</taxon>
        <taxon>Bruchini</taxon>
        <taxon>Acanthoscelides</taxon>
    </lineage>
</organism>
<dbReference type="Pfam" id="PF13919">
    <property type="entry name" value="ASXH"/>
    <property type="match status" value="1"/>
</dbReference>
<gene>
    <name evidence="12" type="ORF">ACAOBT_LOCUS12574</name>
</gene>
<accession>A0A9P0KTX6</accession>
<keyword evidence="7" id="KW-0805">Transcription regulation</keyword>
<sequence>MEIDVTPETGEPDSSEVAPSQCDGSGYESATHQTRDASLNAKKNIKHALRQQAKRRRKNTILANNTQPVPRIIVKPLPPQNEEPTPVSTGRTPTMREVLASIPGFAMQPRRRTGKKLSTAAQLEQTKEGRIDLETPDSILVNTNLRHLLNKATFAALPLLYQNKLVQLLPSVDRHNISGDNNSLEINNSGLNNEFFARACLEWQDRLAEGEFTPENQQKLKLEADKERNKVDPWKLKHFEPIWGDRSCSWTTAAASDTLQQANSNSTRPPLKTTIKLRQSTLTKHQSRPPPVKRLRTVGAMTRSCTSLKSELSSSTDVDFPHMENKSPPIPDLLPIKQLRQQTREAVATDTPSVGERASTAASSSAAACIVNISDTIMENNEETIIICAKRRRSEEEEDMEEVVRFPKRKTPSPEHVEVISKEEMDELKVEEFGSSDEDKISEVAMEENPLDDEVGSEDKMLDDNSSSSSNGDAGVSSAQVAVHHHQQHMDDTSSNEATMETVDSLQLHVDYKDEQTDETSSTATTATDDKLSEQEEEEEDEDEQEETLAATPDISNMAEMDSDPLKLNENDREEEEISDEEDEDDGDRGRESELEEAVATYGSMQEDEGGGDDGRDRVAEGVGGETGGVEQSGEGEDEEGVEEEEEELEAIAEREEQQQGERICDSRHEDAVKDEQIMQTDVSVSTEATTTVHELKEEFDDVQHSLNRTAAEQALDSGEPVKSEQQVPDEAFQMLSNDATGTQMLQQRALTAVLDEQERIGGNGCEEDVCDAGIVAAADSAETLEASVEECDLVIARLTTCGDFVRDPSDPDQEVPAVDEDDRFLDAESYVLEESGQIATVEAKTENDGMAVGNDIGATIFGGDPDNQAVSDECCWGMVDSSTEKLLETAAAAVAVAVNQEQLQSEQQQQVHEQDVKPVTADNEEEQVRVIPMREELEVRLEEATFPVVLADWGSYASAATAGAMHMDSDMVATTLTSTDEDGGGEALSESHSLSGDGSLTDDKERDKKNGGGFPATGHQQQVKLELEVTLTPEIATSDSMITSTVGSGVGGNGVGSTITSTVPKTMTPVIPPTTIVCLPSAVTTAPLLHNNNVTTAALMNESQGGRLGGPTHLQSSSALPYLALTPGQAIRKYPSRGGATGSGTKARPKGGTGSSAGGGSGRSGRGNTSNKPPPGAVNLERSYQICQAVIQNSPNRDQLRCQLKPPPSLLAAAQTNNVTKKASITTTEQPGQMQRQYSAGNGLMRAGKPAPPFVPPPPAVYQAANGVTGNVMKQQQVPNGKQILNQRLPYGPARQMAVGGGPGGTTQPVVVRHVFTAAGGQGIPVTMAVLPPPQSSVASHHQGPLGGGMHHGSLQQSEVIECPGMPPNGGQQHVPMGVGGQYILVQRATEAGGQQPRSNSAPPNGHQQQSLAAIRGVRPASVETGAEQQQQQQYGAAPQAGTTVYRQPSTPEGLQNQPSNDFIIQCPNPGTQAVTRRQRLPTGVAYGDVSMESPMPNYTVIGGENAMSDHHPVAAMQPGAVEQALQKAVAAAAAAVQQQAKSPSEGVSCACSLKAMVVCKKCGAFCHDDCIGPNELCRTCFIR</sequence>
<dbReference type="GO" id="GO:0008270">
    <property type="term" value="F:zinc ion binding"/>
    <property type="evidence" value="ECO:0007669"/>
    <property type="project" value="UniProtKB-KW"/>
</dbReference>
<keyword evidence="8" id="KW-0804">Transcription</keyword>
<reference evidence="12" key="1">
    <citation type="submission" date="2022-03" db="EMBL/GenBank/DDBJ databases">
        <authorList>
            <person name="Sayadi A."/>
        </authorList>
    </citation>
    <scope>NUCLEOTIDE SEQUENCE</scope>
</reference>
<evidence type="ECO:0000259" key="11">
    <source>
        <dbReference type="PROSITE" id="PS51916"/>
    </source>
</evidence>
<dbReference type="InterPro" id="IPR026905">
    <property type="entry name" value="ASX-like_PHD"/>
</dbReference>
<evidence type="ECO:0000256" key="10">
    <source>
        <dbReference type="SAM" id="MobiDB-lite"/>
    </source>
</evidence>
<feature type="compositionally biased region" description="Acidic residues" evidence="10">
    <location>
        <begin position="634"/>
        <end position="651"/>
    </location>
</feature>
<feature type="compositionally biased region" description="Low complexity" evidence="10">
    <location>
        <begin position="464"/>
        <end position="482"/>
    </location>
</feature>
<evidence type="ECO:0000256" key="2">
    <source>
        <dbReference type="ARBA" id="ARBA00006391"/>
    </source>
</evidence>
<feature type="compositionally biased region" description="Polar residues" evidence="10">
    <location>
        <begin position="1397"/>
        <end position="1413"/>
    </location>
</feature>
<feature type="compositionally biased region" description="Polar residues" evidence="10">
    <location>
        <begin position="82"/>
        <end position="91"/>
    </location>
</feature>
<keyword evidence="5" id="KW-0863">Zinc-finger</keyword>
<feature type="compositionally biased region" description="Basic and acidic residues" evidence="10">
    <location>
        <begin position="652"/>
        <end position="677"/>
    </location>
</feature>
<evidence type="ECO:0000256" key="5">
    <source>
        <dbReference type="ARBA" id="ARBA00022771"/>
    </source>
</evidence>
<keyword evidence="3" id="KW-0678">Repressor</keyword>
<protein>
    <recommendedName>
        <fullName evidence="11">DEUBAD domain-containing protein</fullName>
    </recommendedName>
</protein>
<dbReference type="Proteomes" id="UP001152888">
    <property type="component" value="Unassembled WGS sequence"/>
</dbReference>
<feature type="region of interest" description="Disordered" evidence="10">
    <location>
        <begin position="429"/>
        <end position="690"/>
    </location>
</feature>
<feature type="compositionally biased region" description="Polar residues" evidence="10">
    <location>
        <begin position="493"/>
        <end position="505"/>
    </location>
</feature>
<comment type="subcellular location">
    <subcellularLocation>
        <location evidence="1">Nucleus</location>
    </subcellularLocation>
</comment>
<comment type="caution">
    <text evidence="12">The sequence shown here is derived from an EMBL/GenBank/DDBJ whole genome shotgun (WGS) entry which is preliminary data.</text>
</comment>
<dbReference type="GO" id="GO:0003677">
    <property type="term" value="F:DNA binding"/>
    <property type="evidence" value="ECO:0007669"/>
    <property type="project" value="InterPro"/>
</dbReference>
<dbReference type="PANTHER" id="PTHR13578:SF20">
    <property type="entry name" value="POLYCOMB PROTEIN ASX"/>
    <property type="match status" value="1"/>
</dbReference>
<dbReference type="EMBL" id="CAKOFQ010006857">
    <property type="protein sequence ID" value="CAH1977287.1"/>
    <property type="molecule type" value="Genomic_DNA"/>
</dbReference>
<dbReference type="PANTHER" id="PTHR13578">
    <property type="entry name" value="ADDITIONAL SEX COMBS LIKE PROTEIN ASXL"/>
    <property type="match status" value="1"/>
</dbReference>
<feature type="compositionally biased region" description="Acidic residues" evidence="10">
    <location>
        <begin position="535"/>
        <end position="547"/>
    </location>
</feature>
<feature type="compositionally biased region" description="Gly residues" evidence="10">
    <location>
        <begin position="1152"/>
        <end position="1166"/>
    </location>
</feature>
<dbReference type="PROSITE" id="PS51916">
    <property type="entry name" value="DEUBAD"/>
    <property type="match status" value="1"/>
</dbReference>
<keyword evidence="6" id="KW-0862">Zinc</keyword>
<dbReference type="OrthoDB" id="9348951at2759"/>
<evidence type="ECO:0000256" key="4">
    <source>
        <dbReference type="ARBA" id="ARBA00022723"/>
    </source>
</evidence>
<feature type="domain" description="DEUBAD" evidence="11">
    <location>
        <begin position="136"/>
        <end position="248"/>
    </location>
</feature>
<feature type="region of interest" description="Disordered" evidence="10">
    <location>
        <begin position="977"/>
        <end position="1025"/>
    </location>
</feature>
<evidence type="ECO:0000256" key="1">
    <source>
        <dbReference type="ARBA" id="ARBA00004123"/>
    </source>
</evidence>
<feature type="compositionally biased region" description="Basic and acidic residues" evidence="10">
    <location>
        <begin position="429"/>
        <end position="442"/>
    </location>
</feature>
<feature type="compositionally biased region" description="Acidic residues" evidence="10">
    <location>
        <begin position="445"/>
        <end position="456"/>
    </location>
</feature>
<evidence type="ECO:0000313" key="12">
    <source>
        <dbReference type="EMBL" id="CAH1977287.1"/>
    </source>
</evidence>
<evidence type="ECO:0000256" key="8">
    <source>
        <dbReference type="ARBA" id="ARBA00023163"/>
    </source>
</evidence>
<dbReference type="InterPro" id="IPR044867">
    <property type="entry name" value="DEUBAD_dom"/>
</dbReference>
<dbReference type="GO" id="GO:0035517">
    <property type="term" value="C:PR-DUB complex"/>
    <property type="evidence" value="ECO:0007669"/>
    <property type="project" value="TreeGrafter"/>
</dbReference>
<dbReference type="GO" id="GO:0003682">
    <property type="term" value="F:chromatin binding"/>
    <property type="evidence" value="ECO:0007669"/>
    <property type="project" value="TreeGrafter"/>
</dbReference>
<feature type="compositionally biased region" description="Low complexity" evidence="10">
    <location>
        <begin position="1426"/>
        <end position="1445"/>
    </location>
</feature>
<feature type="region of interest" description="Disordered" evidence="10">
    <location>
        <begin position="72"/>
        <end position="91"/>
    </location>
</feature>
<feature type="region of interest" description="Disordered" evidence="10">
    <location>
        <begin position="1134"/>
        <end position="1179"/>
    </location>
</feature>
<feature type="compositionally biased region" description="Acidic residues" evidence="10">
    <location>
        <begin position="1"/>
        <end position="14"/>
    </location>
</feature>
<evidence type="ECO:0000256" key="3">
    <source>
        <dbReference type="ARBA" id="ARBA00022491"/>
    </source>
</evidence>
<keyword evidence="9" id="KW-0539">Nucleus</keyword>
<dbReference type="GO" id="GO:0009887">
    <property type="term" value="P:animal organ morphogenesis"/>
    <property type="evidence" value="ECO:0007669"/>
    <property type="project" value="TreeGrafter"/>
</dbReference>
<dbReference type="InterPro" id="IPR028020">
    <property type="entry name" value="ASX_DEUBAD_dom"/>
</dbReference>
<feature type="region of interest" description="Disordered" evidence="10">
    <location>
        <begin position="1"/>
        <end position="42"/>
    </location>
</feature>
<comment type="similarity">
    <text evidence="2">Belongs to the Asx family.</text>
</comment>
<evidence type="ECO:0000256" key="9">
    <source>
        <dbReference type="ARBA" id="ARBA00023242"/>
    </source>
</evidence>
<evidence type="ECO:0000313" key="13">
    <source>
        <dbReference type="Proteomes" id="UP001152888"/>
    </source>
</evidence>
<proteinExistence type="inferred from homology"/>
<name>A0A9P0KTX6_ACAOB</name>
<feature type="compositionally biased region" description="Polar residues" evidence="10">
    <location>
        <begin position="1446"/>
        <end position="1461"/>
    </location>
</feature>
<feature type="compositionally biased region" description="Polar residues" evidence="10">
    <location>
        <begin position="678"/>
        <end position="690"/>
    </location>
</feature>
<keyword evidence="4" id="KW-0479">Metal-binding</keyword>
<dbReference type="InterPro" id="IPR024811">
    <property type="entry name" value="ASX/ASX-like"/>
</dbReference>
<evidence type="ECO:0000256" key="7">
    <source>
        <dbReference type="ARBA" id="ARBA00023015"/>
    </source>
</evidence>
<feature type="compositionally biased region" description="Acidic residues" evidence="10">
    <location>
        <begin position="572"/>
        <end position="587"/>
    </location>
</feature>
<dbReference type="GO" id="GO:0045944">
    <property type="term" value="P:positive regulation of transcription by RNA polymerase II"/>
    <property type="evidence" value="ECO:0007669"/>
    <property type="project" value="TreeGrafter"/>
</dbReference>
<feature type="compositionally biased region" description="Basic and acidic residues" evidence="10">
    <location>
        <begin position="1002"/>
        <end position="1011"/>
    </location>
</feature>
<dbReference type="Pfam" id="PF13922">
    <property type="entry name" value="PHD_3"/>
    <property type="match status" value="1"/>
</dbReference>
<evidence type="ECO:0000256" key="6">
    <source>
        <dbReference type="ARBA" id="ARBA00022833"/>
    </source>
</evidence>
<keyword evidence="13" id="KW-1185">Reference proteome</keyword>